<keyword evidence="4" id="KW-0297">G-protein coupled receptor</keyword>
<proteinExistence type="predicted"/>
<dbReference type="CDD" id="cd15230">
    <property type="entry name" value="7tmA_OR5-like"/>
    <property type="match status" value="1"/>
</dbReference>
<dbReference type="GO" id="GO:0004930">
    <property type="term" value="F:G protein-coupled receptor activity"/>
    <property type="evidence" value="ECO:0007669"/>
    <property type="project" value="UniProtKB-KW"/>
</dbReference>
<dbReference type="Gene3D" id="1.20.1070.10">
    <property type="entry name" value="Rhodopsin 7-helix transmembrane proteins"/>
    <property type="match status" value="1"/>
</dbReference>
<evidence type="ECO:0000256" key="4">
    <source>
        <dbReference type="ARBA" id="ARBA00023040"/>
    </source>
</evidence>
<dbReference type="SUPFAM" id="SSF81321">
    <property type="entry name" value="Family A G protein-coupled receptor-like"/>
    <property type="match status" value="1"/>
</dbReference>
<dbReference type="KEGG" id="muo:115460569"/>
<evidence type="ECO:0000256" key="6">
    <source>
        <dbReference type="ARBA" id="ARBA00023170"/>
    </source>
</evidence>
<protein>
    <submittedName>
        <fullName evidence="11">Olfactory receptor 5B12-like</fullName>
    </submittedName>
</protein>
<dbReference type="PANTHER" id="PTHR48018">
    <property type="entry name" value="OLFACTORY RECEPTOR"/>
    <property type="match status" value="1"/>
</dbReference>
<feature type="transmembrane region" description="Helical" evidence="8">
    <location>
        <begin position="273"/>
        <end position="292"/>
    </location>
</feature>
<feature type="transmembrane region" description="Helical" evidence="8">
    <location>
        <begin position="201"/>
        <end position="221"/>
    </location>
</feature>
<comment type="subcellular location">
    <subcellularLocation>
        <location evidence="1">Membrane</location>
        <topology evidence="1">Multi-pass membrane protein</topology>
    </subcellularLocation>
</comment>
<dbReference type="RefSeq" id="XP_030046200.1">
    <property type="nucleotide sequence ID" value="XM_030190340.1"/>
</dbReference>
<feature type="domain" description="G-protein coupled receptors family 1 profile" evidence="9">
    <location>
        <begin position="41"/>
        <end position="290"/>
    </location>
</feature>
<dbReference type="GO" id="GO:0004984">
    <property type="term" value="F:olfactory receptor activity"/>
    <property type="evidence" value="ECO:0007669"/>
    <property type="project" value="InterPro"/>
</dbReference>
<dbReference type="PRINTS" id="PR00237">
    <property type="entry name" value="GPCRRHODOPSN"/>
</dbReference>
<dbReference type="PRINTS" id="PR00245">
    <property type="entry name" value="OLFACTORYR"/>
</dbReference>
<evidence type="ECO:0000256" key="7">
    <source>
        <dbReference type="ARBA" id="ARBA00023224"/>
    </source>
</evidence>
<evidence type="ECO:0000313" key="11">
    <source>
        <dbReference type="RefSeq" id="XP_030046200.1"/>
    </source>
</evidence>
<keyword evidence="6" id="KW-0675">Receptor</keyword>
<dbReference type="FunFam" id="1.20.1070.10:FF:000003">
    <property type="entry name" value="Olfactory receptor"/>
    <property type="match status" value="1"/>
</dbReference>
<reference evidence="11" key="1">
    <citation type="submission" date="2025-08" db="UniProtKB">
        <authorList>
            <consortium name="RefSeq"/>
        </authorList>
    </citation>
    <scope>IDENTIFICATION</scope>
</reference>
<organism evidence="10 11">
    <name type="scientific">Microcaecilia unicolor</name>
    <dbReference type="NCBI Taxonomy" id="1415580"/>
    <lineage>
        <taxon>Eukaryota</taxon>
        <taxon>Metazoa</taxon>
        <taxon>Chordata</taxon>
        <taxon>Craniata</taxon>
        <taxon>Vertebrata</taxon>
        <taxon>Euteleostomi</taxon>
        <taxon>Amphibia</taxon>
        <taxon>Gymnophiona</taxon>
        <taxon>Siphonopidae</taxon>
        <taxon>Microcaecilia</taxon>
    </lineage>
</organism>
<name>A0A6P7X6I7_9AMPH</name>
<dbReference type="GO" id="GO:0016020">
    <property type="term" value="C:membrane"/>
    <property type="evidence" value="ECO:0007669"/>
    <property type="project" value="UniProtKB-SubCell"/>
</dbReference>
<dbReference type="InterPro" id="IPR000276">
    <property type="entry name" value="GPCR_Rhodpsn"/>
</dbReference>
<evidence type="ECO:0000259" key="9">
    <source>
        <dbReference type="PROSITE" id="PS50262"/>
    </source>
</evidence>
<feature type="transmembrane region" description="Helical" evidence="8">
    <location>
        <begin position="60"/>
        <end position="78"/>
    </location>
</feature>
<dbReference type="Proteomes" id="UP000515156">
    <property type="component" value="Chromosome 1"/>
</dbReference>
<evidence type="ECO:0000256" key="2">
    <source>
        <dbReference type="ARBA" id="ARBA00022692"/>
    </source>
</evidence>
<evidence type="ECO:0000256" key="8">
    <source>
        <dbReference type="SAM" id="Phobius"/>
    </source>
</evidence>
<keyword evidence="7" id="KW-0807">Transducer</keyword>
<keyword evidence="3 8" id="KW-1133">Transmembrane helix</keyword>
<sequence length="313" mass="35562">MDSKNLTSITEFILLGLTDDPQLQLLLFLVFLMIYMITFLANTGIIHLARKEPCLHTPMYFFLSNLSCVDLCCSSTVTPKMLVNFLTEKRVISFTGCATQVFFFVLFGATQIFLLAVMAYDRYVAICKPLRYPTIMTRRVCYQLVIGAYSGGFLNTIVHTSFTFTLPFCGSNIINHFYCDLLPLLALSCADTYKNEIEITIISIIQSTFSLSVILISYTFIIRTIMRIDSAQGRYKTFSTCASHFIVVILFFLPGLLMYVHPTSSNSKSKDKVIALFYTVVIPMLNPLIYSLRNKDVKQALRKIITCSHERKT</sequence>
<feature type="transmembrane region" description="Helical" evidence="8">
    <location>
        <begin position="98"/>
        <end position="120"/>
    </location>
</feature>
<feature type="transmembrane region" description="Helical" evidence="8">
    <location>
        <begin position="25"/>
        <end position="48"/>
    </location>
</feature>
<dbReference type="AlphaFoldDB" id="A0A6P7X6I7"/>
<accession>A0A6P7X6I7</accession>
<keyword evidence="5 8" id="KW-0472">Membrane</keyword>
<dbReference type="InterPro" id="IPR000725">
    <property type="entry name" value="Olfact_rcpt"/>
</dbReference>
<dbReference type="InParanoid" id="A0A6P7X6I7"/>
<feature type="transmembrane region" description="Helical" evidence="8">
    <location>
        <begin position="140"/>
        <end position="158"/>
    </location>
</feature>
<dbReference type="PROSITE" id="PS50262">
    <property type="entry name" value="G_PROTEIN_RECEP_F1_2"/>
    <property type="match status" value="1"/>
</dbReference>
<keyword evidence="2 8" id="KW-0812">Transmembrane</keyword>
<dbReference type="Pfam" id="PF13853">
    <property type="entry name" value="7tm_4"/>
    <property type="match status" value="1"/>
</dbReference>
<dbReference type="InterPro" id="IPR017452">
    <property type="entry name" value="GPCR_Rhodpsn_7TM"/>
</dbReference>
<evidence type="ECO:0000256" key="5">
    <source>
        <dbReference type="ARBA" id="ARBA00023136"/>
    </source>
</evidence>
<feature type="transmembrane region" description="Helical" evidence="8">
    <location>
        <begin position="242"/>
        <end position="261"/>
    </location>
</feature>
<gene>
    <name evidence="11" type="primary">LOC115460569</name>
</gene>
<evidence type="ECO:0000256" key="3">
    <source>
        <dbReference type="ARBA" id="ARBA00022989"/>
    </source>
</evidence>
<evidence type="ECO:0000256" key="1">
    <source>
        <dbReference type="ARBA" id="ARBA00004141"/>
    </source>
</evidence>
<dbReference type="GeneID" id="115460569"/>
<evidence type="ECO:0000313" key="10">
    <source>
        <dbReference type="Proteomes" id="UP000515156"/>
    </source>
</evidence>
<keyword evidence="10" id="KW-1185">Reference proteome</keyword>
<dbReference type="OrthoDB" id="6147321at2759"/>